<keyword evidence="3" id="KW-1185">Reference proteome</keyword>
<keyword evidence="2" id="KW-0489">Methyltransferase</keyword>
<dbReference type="CDD" id="cd02440">
    <property type="entry name" value="AdoMet_MTases"/>
    <property type="match status" value="1"/>
</dbReference>
<dbReference type="InterPro" id="IPR029063">
    <property type="entry name" value="SAM-dependent_MTases_sf"/>
</dbReference>
<dbReference type="Proteomes" id="UP001501310">
    <property type="component" value="Unassembled WGS sequence"/>
</dbReference>
<dbReference type="EMBL" id="BAAAZD010000001">
    <property type="protein sequence ID" value="GAA3995906.1"/>
    <property type="molecule type" value="Genomic_DNA"/>
</dbReference>
<name>A0ABP7RDG7_9SPHN</name>
<dbReference type="SUPFAM" id="SSF53335">
    <property type="entry name" value="S-adenosyl-L-methionine-dependent methyltransferases"/>
    <property type="match status" value="1"/>
</dbReference>
<organism evidence="2 3">
    <name type="scientific">Sphingomonas humi</name>
    <dbReference type="NCBI Taxonomy" id="335630"/>
    <lineage>
        <taxon>Bacteria</taxon>
        <taxon>Pseudomonadati</taxon>
        <taxon>Pseudomonadota</taxon>
        <taxon>Alphaproteobacteria</taxon>
        <taxon>Sphingomonadales</taxon>
        <taxon>Sphingomonadaceae</taxon>
        <taxon>Sphingomonas</taxon>
    </lineage>
</organism>
<proteinExistence type="predicted"/>
<dbReference type="Pfam" id="PF08241">
    <property type="entry name" value="Methyltransf_11"/>
    <property type="match status" value="1"/>
</dbReference>
<protein>
    <submittedName>
        <fullName evidence="2">Methyltransferase domain-containing protein</fullName>
    </submittedName>
</protein>
<evidence type="ECO:0000259" key="1">
    <source>
        <dbReference type="Pfam" id="PF08241"/>
    </source>
</evidence>
<keyword evidence="2" id="KW-0808">Transferase</keyword>
<accession>A0ABP7RDG7</accession>
<feature type="domain" description="Methyltransferase type 11" evidence="1">
    <location>
        <begin position="92"/>
        <end position="189"/>
    </location>
</feature>
<dbReference type="InterPro" id="IPR013216">
    <property type="entry name" value="Methyltransf_11"/>
</dbReference>
<comment type="caution">
    <text evidence="2">The sequence shown here is derived from an EMBL/GenBank/DDBJ whole genome shotgun (WGS) entry which is preliminary data.</text>
</comment>
<dbReference type="Gene3D" id="3.40.50.150">
    <property type="entry name" value="Vaccinia Virus protein VP39"/>
    <property type="match status" value="1"/>
</dbReference>
<reference evidence="3" key="1">
    <citation type="journal article" date="2019" name="Int. J. Syst. Evol. Microbiol.">
        <title>The Global Catalogue of Microorganisms (GCM) 10K type strain sequencing project: providing services to taxonomists for standard genome sequencing and annotation.</title>
        <authorList>
            <consortium name="The Broad Institute Genomics Platform"/>
            <consortium name="The Broad Institute Genome Sequencing Center for Infectious Disease"/>
            <person name="Wu L."/>
            <person name="Ma J."/>
        </authorList>
    </citation>
    <scope>NUCLEOTIDE SEQUENCE [LARGE SCALE GENOMIC DNA]</scope>
    <source>
        <strain evidence="3">JCM 16603</strain>
    </source>
</reference>
<evidence type="ECO:0000313" key="2">
    <source>
        <dbReference type="EMBL" id="GAA3995906.1"/>
    </source>
</evidence>
<dbReference type="GO" id="GO:0008168">
    <property type="term" value="F:methyltransferase activity"/>
    <property type="evidence" value="ECO:0007669"/>
    <property type="project" value="UniProtKB-KW"/>
</dbReference>
<gene>
    <name evidence="2" type="ORF">GCM10022211_00710</name>
</gene>
<evidence type="ECO:0000313" key="3">
    <source>
        <dbReference type="Proteomes" id="UP001501310"/>
    </source>
</evidence>
<dbReference type="GO" id="GO:0032259">
    <property type="term" value="P:methylation"/>
    <property type="evidence" value="ECO:0007669"/>
    <property type="project" value="UniProtKB-KW"/>
</dbReference>
<dbReference type="PANTHER" id="PTHR43861">
    <property type="entry name" value="TRANS-ACONITATE 2-METHYLTRANSFERASE-RELATED"/>
    <property type="match status" value="1"/>
</dbReference>
<sequence length="253" mass="27491">MHEQSSFVLSEVEGRRRRRPSNSLRANVLLLGCALLAGCRAQSEPASFPPAGRDVAPIVSDAFSTEDVRDRVGEFEAVVAAAEVKPGMSVADIGAGEGYYTVRLSPLVGIRGRVLAQDIVPEVRDRLAERVQREKLDNVAVRLGEPSDPSLPPSSLDRIFLVHMYHEVTDPYAFLWHLIGGLRQGGEVVVVDADRPVKRHGIPPARLKCELAALGLSLQRFERLPGGDSYFAAFRIAAPRPAPAAIKPCAMPE</sequence>